<feature type="transmembrane region" description="Helical" evidence="1">
    <location>
        <begin position="271"/>
        <end position="289"/>
    </location>
</feature>
<dbReference type="Pfam" id="PF13632">
    <property type="entry name" value="Glyco_trans_2_3"/>
    <property type="match status" value="1"/>
</dbReference>
<dbReference type="PANTHER" id="PTHR43646">
    <property type="entry name" value="GLYCOSYLTRANSFERASE"/>
    <property type="match status" value="1"/>
</dbReference>
<keyword evidence="4" id="KW-1185">Reference proteome</keyword>
<dbReference type="PANTHER" id="PTHR43646:SF3">
    <property type="entry name" value="SLR1566 PROTEIN"/>
    <property type="match status" value="1"/>
</dbReference>
<dbReference type="STRING" id="1028.SAMN05661096_00492"/>
<proteinExistence type="predicted"/>
<gene>
    <name evidence="3" type="ORF">SAMN05661096_00492</name>
</gene>
<protein>
    <submittedName>
        <fullName evidence="3">Glycosyltransferase, catalytic subunit of cellulose synthase and poly-beta-1,6-N-acetylglucosamine synthase</fullName>
    </submittedName>
</protein>
<dbReference type="Proteomes" id="UP000193804">
    <property type="component" value="Unassembled WGS sequence"/>
</dbReference>
<feature type="domain" description="Glycosyltransferase 2-like" evidence="2">
    <location>
        <begin position="132"/>
        <end position="327"/>
    </location>
</feature>
<evidence type="ECO:0000256" key="1">
    <source>
        <dbReference type="SAM" id="Phobius"/>
    </source>
</evidence>
<keyword evidence="1" id="KW-1133">Transmembrane helix</keyword>
<keyword evidence="1" id="KW-0812">Transmembrane</keyword>
<dbReference type="AlphaFoldDB" id="A0A1X7IDW1"/>
<dbReference type="InterPro" id="IPR001173">
    <property type="entry name" value="Glyco_trans_2-like"/>
</dbReference>
<dbReference type="OrthoDB" id="9800276at2"/>
<feature type="transmembrane region" description="Helical" evidence="1">
    <location>
        <begin position="6"/>
        <end position="26"/>
    </location>
</feature>
<keyword evidence="1" id="KW-0472">Membrane</keyword>
<dbReference type="InterPro" id="IPR029044">
    <property type="entry name" value="Nucleotide-diphossugar_trans"/>
</dbReference>
<keyword evidence="3" id="KW-0808">Transferase</keyword>
<evidence type="ECO:0000259" key="2">
    <source>
        <dbReference type="Pfam" id="PF13632"/>
    </source>
</evidence>
<sequence length="369" mass="42059">MTYLFLGLLTIILIVIFVDLILWMAWKPKAENPKPYEGELPFISILIAVRDEVHTVNYALNSLEKLDYPNDKYEVLMGDDGSTDGSTKIMQEWDKETNNFLYTPIKNKIDHLDAKANVLEQLAAKAKGEYLMITDADVEVPPSWLMKQLACWKTGSGIQSGFTIIKAQDFFSSMQMLDWSLALGMVKIVSGWKIPVTAVGNNMMISKEAYTKVGGYKNIPFSVTEDFALFQAVAKKGYLYQQLANEDSLVRTFATRGFWNLMNQRKRWMRGALKLPAFMVTILVLQALYYPAMLAMIFVNPFVAIPLFGLKITLQSLFISKILERLNQYVPLGNLFIFEFYSGFISVALLFYYILPLPVKWKGRKFAKG</sequence>
<name>A0A1X7IDW1_9BACT</name>
<dbReference type="SUPFAM" id="SSF53448">
    <property type="entry name" value="Nucleotide-diphospho-sugar transferases"/>
    <property type="match status" value="1"/>
</dbReference>
<dbReference type="GO" id="GO:0016740">
    <property type="term" value="F:transferase activity"/>
    <property type="evidence" value="ECO:0007669"/>
    <property type="project" value="UniProtKB-KW"/>
</dbReference>
<dbReference type="EMBL" id="FXAW01000001">
    <property type="protein sequence ID" value="SMG12348.1"/>
    <property type="molecule type" value="Genomic_DNA"/>
</dbReference>
<accession>A0A1X7IDW1</accession>
<feature type="transmembrane region" description="Helical" evidence="1">
    <location>
        <begin position="295"/>
        <end position="314"/>
    </location>
</feature>
<feature type="transmembrane region" description="Helical" evidence="1">
    <location>
        <begin position="335"/>
        <end position="355"/>
    </location>
</feature>
<organism evidence="3 4">
    <name type="scientific">Marivirga sericea</name>
    <dbReference type="NCBI Taxonomy" id="1028"/>
    <lineage>
        <taxon>Bacteria</taxon>
        <taxon>Pseudomonadati</taxon>
        <taxon>Bacteroidota</taxon>
        <taxon>Cytophagia</taxon>
        <taxon>Cytophagales</taxon>
        <taxon>Marivirgaceae</taxon>
        <taxon>Marivirga</taxon>
    </lineage>
</organism>
<dbReference type="RefSeq" id="WP_085515496.1">
    <property type="nucleotide sequence ID" value="NZ_FXAW01000001.1"/>
</dbReference>
<dbReference type="Gene3D" id="3.90.550.10">
    <property type="entry name" value="Spore Coat Polysaccharide Biosynthesis Protein SpsA, Chain A"/>
    <property type="match status" value="1"/>
</dbReference>
<evidence type="ECO:0000313" key="3">
    <source>
        <dbReference type="EMBL" id="SMG12348.1"/>
    </source>
</evidence>
<evidence type="ECO:0000313" key="4">
    <source>
        <dbReference type="Proteomes" id="UP000193804"/>
    </source>
</evidence>
<reference evidence="4" key="1">
    <citation type="submission" date="2017-04" db="EMBL/GenBank/DDBJ databases">
        <authorList>
            <person name="Varghese N."/>
            <person name="Submissions S."/>
        </authorList>
    </citation>
    <scope>NUCLEOTIDE SEQUENCE [LARGE SCALE GENOMIC DNA]</scope>
    <source>
        <strain evidence="4">DSM 4125</strain>
    </source>
</reference>